<organism evidence="3 4">
    <name type="scientific">Marinilactibacillus psychrotolerans</name>
    <dbReference type="NCBI Taxonomy" id="191770"/>
    <lineage>
        <taxon>Bacteria</taxon>
        <taxon>Bacillati</taxon>
        <taxon>Bacillota</taxon>
        <taxon>Bacilli</taxon>
        <taxon>Lactobacillales</taxon>
        <taxon>Carnobacteriaceae</taxon>
        <taxon>Marinilactibacillus</taxon>
    </lineage>
</organism>
<keyword evidence="1" id="KW-0472">Membrane</keyword>
<reference evidence="2 5" key="2">
    <citation type="submission" date="2024-08" db="EMBL/GenBank/DDBJ databases">
        <authorList>
            <person name="Arias E."/>
        </authorList>
    </citation>
    <scope>NUCLEOTIDE SEQUENCE [LARGE SCALE GENOMIC DNA]</scope>
    <source>
        <strain evidence="2 5">FAM 24106</strain>
    </source>
</reference>
<protein>
    <submittedName>
        <fullName evidence="3">Uncharacterized protein</fullName>
    </submittedName>
</protein>
<dbReference type="Proteomes" id="UP000307201">
    <property type="component" value="Unassembled WGS sequence"/>
</dbReference>
<evidence type="ECO:0000256" key="1">
    <source>
        <dbReference type="SAM" id="Phobius"/>
    </source>
</evidence>
<evidence type="ECO:0000313" key="5">
    <source>
        <dbReference type="Proteomes" id="UP001625374"/>
    </source>
</evidence>
<name>A0A5R9C8D1_9LACT</name>
<feature type="transmembrane region" description="Helical" evidence="1">
    <location>
        <begin position="44"/>
        <end position="64"/>
    </location>
</feature>
<sequence length="102" mass="11998">MKIVISIISVLIFIGFYGFSTGSKKYIIGPNDDERKRIIKQKSIIQSWSTLFLFLLSNFLYDLFNLRDSRLSAIKFPELFYLIVLVVSYFIFLRINNRKMSA</sequence>
<dbReference type="Proteomes" id="UP001625374">
    <property type="component" value="Unassembled WGS sequence"/>
</dbReference>
<keyword evidence="5" id="KW-1185">Reference proteome</keyword>
<comment type="caution">
    <text evidence="3">The sequence shown here is derived from an EMBL/GenBank/DDBJ whole genome shotgun (WGS) entry which is preliminary data.</text>
</comment>
<dbReference type="RefSeq" id="WP_138470358.1">
    <property type="nucleotide sequence ID" value="NZ_JBGQQG010000002.1"/>
</dbReference>
<accession>A0A5R9C8D1</accession>
<dbReference type="STRING" id="191770.SAMN04488013_11029"/>
<reference evidence="3 4" key="1">
    <citation type="submission" date="2019-05" db="EMBL/GenBank/DDBJ databases">
        <title>The metagenome of a microbial culture collection derived from dairy environment covers the genomic content of the human microbiome.</title>
        <authorList>
            <person name="Roder T."/>
            <person name="Wuthrich D."/>
            <person name="Sattari Z."/>
            <person name="Von Ah U."/>
            <person name="Bar C."/>
            <person name="Ronchi F."/>
            <person name="Macpherson A.J."/>
            <person name="Ganal-Vonarburg S.C."/>
            <person name="Bruggmann R."/>
            <person name="Vergeres G."/>
        </authorList>
    </citation>
    <scope>NUCLEOTIDE SEQUENCE [LARGE SCALE GENOMIC DNA]</scope>
    <source>
        <strain evidence="3 4">FAM 24235</strain>
    </source>
</reference>
<proteinExistence type="predicted"/>
<keyword evidence="1" id="KW-1133">Transmembrane helix</keyword>
<evidence type="ECO:0000313" key="4">
    <source>
        <dbReference type="Proteomes" id="UP000307201"/>
    </source>
</evidence>
<evidence type="ECO:0000313" key="2">
    <source>
        <dbReference type="EMBL" id="MFL2102743.1"/>
    </source>
</evidence>
<feature type="transmembrane region" description="Helical" evidence="1">
    <location>
        <begin position="79"/>
        <end position="96"/>
    </location>
</feature>
<gene>
    <name evidence="2" type="ORF">ACEN37_05690</name>
    <name evidence="3" type="ORF">FEZ48_00290</name>
</gene>
<evidence type="ECO:0000313" key="3">
    <source>
        <dbReference type="EMBL" id="TLQ09621.1"/>
    </source>
</evidence>
<dbReference type="OrthoDB" id="2428763at2"/>
<dbReference type="AlphaFoldDB" id="A0A5R9C8D1"/>
<dbReference type="EMBL" id="VBTE01000001">
    <property type="protein sequence ID" value="TLQ09621.1"/>
    <property type="molecule type" value="Genomic_DNA"/>
</dbReference>
<keyword evidence="1" id="KW-0812">Transmembrane</keyword>
<feature type="transmembrane region" description="Helical" evidence="1">
    <location>
        <begin position="6"/>
        <end position="23"/>
    </location>
</feature>
<dbReference type="EMBL" id="JBGQQK010000013">
    <property type="protein sequence ID" value="MFL2102743.1"/>
    <property type="molecule type" value="Genomic_DNA"/>
</dbReference>